<dbReference type="AlphaFoldDB" id="A0A4V1J2A6"/>
<dbReference type="Proteomes" id="UP000278143">
    <property type="component" value="Unassembled WGS sequence"/>
</dbReference>
<evidence type="ECO:0000256" key="5">
    <source>
        <dbReference type="ARBA" id="ARBA00023010"/>
    </source>
</evidence>
<dbReference type="GO" id="GO:0005643">
    <property type="term" value="C:nuclear pore"/>
    <property type="evidence" value="ECO:0007669"/>
    <property type="project" value="UniProtKB-SubCell"/>
</dbReference>
<sequence>MVTFGALTPMQGRPTAASDPPPPAHPAPARAALVADTPDSHAPSYCVASCGGDLLVAKGQQLQLVHLRDLEEEAATTTQGARDHDAVAEDVCSGVWQLPQRLEQAVPTWMLKADAVTFPVKHLSVSPNHRLIVAVGERQLAVIALPTGRHHHYPASGEPASLYCSSFALGRQYHRDNAKSARILKVDWHPLSEADVHLGVLTDDGLLRLYDLGKNLEEPEQLIDLVDRLGFRERMGKSAALARNASAIFTVDPESAQVVTFSFGRSETSWSSLAVYLLMCNGDIYTVCPVLPHRYRLRASHIRMMLAQAERDRIELGFSDDNDAKTKLVDQQIQWLTRHLALKPPATATDGDTAAAASSETAEEDAMIHTDAEAVSSLPAAKPQGPYLMQPAPWEIDDNIHSACDLLCLPTSPADLLVIAYSNGKIDVCIAADPPEPSLGLGFWEQDDVDLPRLAVHECLQLFTAASKDDGQLTRLLADPSYHDRFYCYHANGVFMVDCHPWLAAMERWWLSEGELDLEQDDLPKSAVKHLLSCVSNPSSDDAEEAASMSAARSCALCISKDPSINYAMVYTSIREQLVLQELPIRIESDALKKSADEHNDEAEHEQVSLLNIADAGGAGPSDPNRSIYATLLDANNNAKQAAQRLTELTRSLHEQAAPRLSLSADAGKAAAHGDGADGDEVDTRVLEARIQQCKQVIEAYLSRMKTVREAITYMEKRATTQQQEINRQKTAIDHYGSKIRHELQRQVETTQERMGKLLDQQRRLTRRAADLTHRSAAYRDPSLNKKEKQFLDSLHDMQQKLPSMFARIEQMSYEVKRIQRLSSRATADAMRGPSTGQREHPLERISMASEHYGALEGALQSE</sequence>
<feature type="region of interest" description="Disordered" evidence="8">
    <location>
        <begin position="1"/>
        <end position="29"/>
    </location>
</feature>
<dbReference type="GO" id="GO:0000056">
    <property type="term" value="P:ribosomal small subunit export from nucleus"/>
    <property type="evidence" value="ECO:0007669"/>
    <property type="project" value="InterPro"/>
</dbReference>
<dbReference type="EMBL" id="KZ989138">
    <property type="protein sequence ID" value="RKP27889.1"/>
    <property type="molecule type" value="Genomic_DNA"/>
</dbReference>
<evidence type="ECO:0000256" key="7">
    <source>
        <dbReference type="ARBA" id="ARBA00023242"/>
    </source>
</evidence>
<dbReference type="Pfam" id="PF10168">
    <property type="entry name" value="Nup88"/>
    <property type="match status" value="2"/>
</dbReference>
<comment type="subcellular location">
    <subcellularLocation>
        <location evidence="1">Nucleus</location>
        <location evidence="1">Nuclear pore complex</location>
    </subcellularLocation>
</comment>
<dbReference type="GO" id="GO:0000055">
    <property type="term" value="P:ribosomal large subunit export from nucleus"/>
    <property type="evidence" value="ECO:0007669"/>
    <property type="project" value="InterPro"/>
</dbReference>
<evidence type="ECO:0000313" key="9">
    <source>
        <dbReference type="EMBL" id="RKP27889.1"/>
    </source>
</evidence>
<evidence type="ECO:0000256" key="1">
    <source>
        <dbReference type="ARBA" id="ARBA00004567"/>
    </source>
</evidence>
<dbReference type="GO" id="GO:0006406">
    <property type="term" value="P:mRNA export from nucleus"/>
    <property type="evidence" value="ECO:0007669"/>
    <property type="project" value="TreeGrafter"/>
</dbReference>
<accession>A0A4V1J2A6</accession>
<keyword evidence="6" id="KW-0906">Nuclear pore complex</keyword>
<keyword evidence="2" id="KW-0813">Transport</keyword>
<reference evidence="10" key="1">
    <citation type="journal article" date="2018" name="Nat. Microbiol.">
        <title>Leveraging single-cell genomics to expand the fungal tree of life.</title>
        <authorList>
            <person name="Ahrendt S.R."/>
            <person name="Quandt C.A."/>
            <person name="Ciobanu D."/>
            <person name="Clum A."/>
            <person name="Salamov A."/>
            <person name="Andreopoulos B."/>
            <person name="Cheng J.F."/>
            <person name="Woyke T."/>
            <person name="Pelin A."/>
            <person name="Henrissat B."/>
            <person name="Reynolds N.K."/>
            <person name="Benny G.L."/>
            <person name="Smith M.E."/>
            <person name="James T.Y."/>
            <person name="Grigoriev I.V."/>
        </authorList>
    </citation>
    <scope>NUCLEOTIDE SEQUENCE [LARGE SCALE GENOMIC DNA]</scope>
    <source>
        <strain evidence="10">Benny S71-1</strain>
    </source>
</reference>
<dbReference type="PANTHER" id="PTHR13257:SF0">
    <property type="entry name" value="NUCLEAR PORE COMPLEX PROTEIN NUP88"/>
    <property type="match status" value="1"/>
</dbReference>
<evidence type="ECO:0000313" key="10">
    <source>
        <dbReference type="Proteomes" id="UP000278143"/>
    </source>
</evidence>
<keyword evidence="3" id="KW-0509">mRNA transport</keyword>
<keyword evidence="7" id="KW-0539">Nucleus</keyword>
<gene>
    <name evidence="9" type="ORF">SYNPS1DRAFT_26472</name>
</gene>
<feature type="region of interest" description="Disordered" evidence="8">
    <location>
        <begin position="825"/>
        <end position="844"/>
    </location>
</feature>
<evidence type="ECO:0000256" key="4">
    <source>
        <dbReference type="ARBA" id="ARBA00022927"/>
    </source>
</evidence>
<dbReference type="InterPro" id="IPR037700">
    <property type="entry name" value="NUP88/NUP82"/>
</dbReference>
<keyword evidence="4" id="KW-0653">Protein transport</keyword>
<dbReference type="InterPro" id="IPR019321">
    <property type="entry name" value="Nucleoporin_Nup88"/>
</dbReference>
<dbReference type="GO" id="GO:0017056">
    <property type="term" value="F:structural constituent of nuclear pore"/>
    <property type="evidence" value="ECO:0007669"/>
    <property type="project" value="InterPro"/>
</dbReference>
<evidence type="ECO:0000256" key="3">
    <source>
        <dbReference type="ARBA" id="ARBA00022816"/>
    </source>
</evidence>
<evidence type="ECO:0000256" key="8">
    <source>
        <dbReference type="SAM" id="MobiDB-lite"/>
    </source>
</evidence>
<organism evidence="9 10">
    <name type="scientific">Syncephalis pseudoplumigaleata</name>
    <dbReference type="NCBI Taxonomy" id="1712513"/>
    <lineage>
        <taxon>Eukaryota</taxon>
        <taxon>Fungi</taxon>
        <taxon>Fungi incertae sedis</taxon>
        <taxon>Zoopagomycota</taxon>
        <taxon>Zoopagomycotina</taxon>
        <taxon>Zoopagomycetes</taxon>
        <taxon>Zoopagales</taxon>
        <taxon>Piptocephalidaceae</taxon>
        <taxon>Syncephalis</taxon>
    </lineage>
</organism>
<dbReference type="GO" id="GO:0006606">
    <property type="term" value="P:protein import into nucleus"/>
    <property type="evidence" value="ECO:0007669"/>
    <property type="project" value="TreeGrafter"/>
</dbReference>
<keyword evidence="5" id="KW-0811">Translocation</keyword>
<proteinExistence type="predicted"/>
<protein>
    <submittedName>
        <fullName evidence="9">Uncharacterized protein</fullName>
    </submittedName>
</protein>
<evidence type="ECO:0000256" key="6">
    <source>
        <dbReference type="ARBA" id="ARBA00023132"/>
    </source>
</evidence>
<keyword evidence="10" id="KW-1185">Reference proteome</keyword>
<dbReference type="OrthoDB" id="341482at2759"/>
<name>A0A4V1J2A6_9FUNG</name>
<evidence type="ECO:0000256" key="2">
    <source>
        <dbReference type="ARBA" id="ARBA00022448"/>
    </source>
</evidence>
<dbReference type="PANTHER" id="PTHR13257">
    <property type="entry name" value="NUCLEOPORIN NUP84-RELATED"/>
    <property type="match status" value="1"/>
</dbReference>